<feature type="transmembrane region" description="Helical" evidence="2">
    <location>
        <begin position="34"/>
        <end position="58"/>
    </location>
</feature>
<evidence type="ECO:0000256" key="1">
    <source>
        <dbReference type="SAM" id="MobiDB-lite"/>
    </source>
</evidence>
<keyword evidence="2" id="KW-0472">Membrane</keyword>
<organism evidence="3 4">
    <name type="scientific">Mesorhizobium atlanticum</name>
    <dbReference type="NCBI Taxonomy" id="2233532"/>
    <lineage>
        <taxon>Bacteria</taxon>
        <taxon>Pseudomonadati</taxon>
        <taxon>Pseudomonadota</taxon>
        <taxon>Alphaproteobacteria</taxon>
        <taxon>Hyphomicrobiales</taxon>
        <taxon>Phyllobacteriaceae</taxon>
        <taxon>Mesorhizobium</taxon>
    </lineage>
</organism>
<dbReference type="OrthoDB" id="3177121at2"/>
<name>A0A330GXH4_9HYPH</name>
<dbReference type="EMBL" id="QMBQ01000003">
    <property type="protein sequence ID" value="RAZ77035.1"/>
    <property type="molecule type" value="Genomic_DNA"/>
</dbReference>
<gene>
    <name evidence="3" type="ORF">DPM35_10990</name>
</gene>
<reference evidence="3 4" key="1">
    <citation type="submission" date="2018-07" db="EMBL/GenBank/DDBJ databases">
        <title>Diversity of Mesorhizobium strains in Brazil.</title>
        <authorList>
            <person name="Helene L.C.F."/>
            <person name="Dall'Agnol R."/>
            <person name="Delamuta J.R.M."/>
            <person name="Hungria M."/>
        </authorList>
    </citation>
    <scope>NUCLEOTIDE SEQUENCE [LARGE SCALE GENOMIC DNA]</scope>
    <source>
        <strain evidence="3 4">CNPSo 3140</strain>
    </source>
</reference>
<keyword evidence="4" id="KW-1185">Reference proteome</keyword>
<proteinExistence type="predicted"/>
<evidence type="ECO:0008006" key="5">
    <source>
        <dbReference type="Google" id="ProtNLM"/>
    </source>
</evidence>
<evidence type="ECO:0000256" key="2">
    <source>
        <dbReference type="SAM" id="Phobius"/>
    </source>
</evidence>
<evidence type="ECO:0000313" key="4">
    <source>
        <dbReference type="Proteomes" id="UP000251956"/>
    </source>
</evidence>
<evidence type="ECO:0000313" key="3">
    <source>
        <dbReference type="EMBL" id="RAZ77035.1"/>
    </source>
</evidence>
<keyword evidence="2" id="KW-0812">Transmembrane</keyword>
<sequence length="146" mass="15648">MTNVEHTPDPRIEERKKTGPHLTKHESVGLNGRIAVAITNIVGTMWCAYAFGGIALISLPSAIQGGVATLIAWVAQTFLQLVLLSVIMVGQKVAAAASDKQALQTYRDAQALLRIQDELQRLIQINNKLTEEIHAAVAAKDASAPA</sequence>
<feature type="transmembrane region" description="Helical" evidence="2">
    <location>
        <begin position="70"/>
        <end position="90"/>
    </location>
</feature>
<dbReference type="RefSeq" id="WP_146767936.1">
    <property type="nucleotide sequence ID" value="NZ_QMBQ01000003.1"/>
</dbReference>
<dbReference type="Proteomes" id="UP000251956">
    <property type="component" value="Unassembled WGS sequence"/>
</dbReference>
<feature type="region of interest" description="Disordered" evidence="1">
    <location>
        <begin position="1"/>
        <end position="24"/>
    </location>
</feature>
<dbReference type="AlphaFoldDB" id="A0A330GXH4"/>
<keyword evidence="2" id="KW-1133">Transmembrane helix</keyword>
<comment type="caution">
    <text evidence="3">The sequence shown here is derived from an EMBL/GenBank/DDBJ whole genome shotgun (WGS) entry which is preliminary data.</text>
</comment>
<accession>A0A330GXH4</accession>
<protein>
    <recommendedName>
        <fullName evidence="5">DUF1003 domain-containing protein</fullName>
    </recommendedName>
</protein>